<sequence length="326" mass="34503">MTEPSPLDRLKREPARFSLDQAAAIVAPGRDPTEIDFRTSPRLGAPGGEVSSALPEERQITSPTFGLIGAGGVLPRHYTALVAAEARRRSTALHRFLDLLARRFTGLFVKAGAKYRPARNPVPAETVLAAAAGLGTPHLVARLATPLPALLYHAGALASRSRSAERLRGLLAEEAGVPVRIVEFAGGWVRLPATEQSRLPRLGRLGGGGQLGVDAVAGAQIWDPSARFLVEFGPLNLAQFQALLPGSPLHGRLVELVRLQLGLEQDFAFNPILAAGAVPPLALGGEAGARLGWTSWMTSPHPRRRDAADAMLGPATPAPETESMSR</sequence>
<feature type="region of interest" description="Disordered" evidence="1">
    <location>
        <begin position="300"/>
        <end position="326"/>
    </location>
</feature>
<dbReference type="Pfam" id="PF06996">
    <property type="entry name" value="T6SS_TssG"/>
    <property type="match status" value="1"/>
</dbReference>
<reference evidence="2 3" key="1">
    <citation type="submission" date="2016-10" db="EMBL/GenBank/DDBJ databases">
        <authorList>
            <person name="de Groot N.N."/>
        </authorList>
    </citation>
    <scope>NUCLEOTIDE SEQUENCE [LARGE SCALE GENOMIC DNA]</scope>
    <source>
        <strain evidence="2 3">DSM 19981</strain>
    </source>
</reference>
<evidence type="ECO:0000313" key="3">
    <source>
        <dbReference type="Proteomes" id="UP000199473"/>
    </source>
</evidence>
<evidence type="ECO:0000256" key="1">
    <source>
        <dbReference type="SAM" id="MobiDB-lite"/>
    </source>
</evidence>
<accession>A0A1I3ZNV9</accession>
<dbReference type="PANTHER" id="PTHR35564:SF4">
    <property type="entry name" value="CYTOPLASMIC PROTEIN"/>
    <property type="match status" value="1"/>
</dbReference>
<dbReference type="InterPro" id="IPR010732">
    <property type="entry name" value="T6SS_TssG-like"/>
</dbReference>
<dbReference type="AlphaFoldDB" id="A0A1I3ZNV9"/>
<evidence type="ECO:0000313" key="2">
    <source>
        <dbReference type="EMBL" id="SFK45610.1"/>
    </source>
</evidence>
<keyword evidence="3" id="KW-1185">Reference proteome</keyword>
<gene>
    <name evidence="2" type="ORF">SAMN02745775_102610</name>
</gene>
<dbReference type="STRING" id="1123062.SAMN02745775_102610"/>
<organism evidence="2 3">
    <name type="scientific">Falsiroseomonas stagni DSM 19981</name>
    <dbReference type="NCBI Taxonomy" id="1123062"/>
    <lineage>
        <taxon>Bacteria</taxon>
        <taxon>Pseudomonadati</taxon>
        <taxon>Pseudomonadota</taxon>
        <taxon>Alphaproteobacteria</taxon>
        <taxon>Acetobacterales</taxon>
        <taxon>Roseomonadaceae</taxon>
        <taxon>Falsiroseomonas</taxon>
    </lineage>
</organism>
<dbReference type="Proteomes" id="UP000199473">
    <property type="component" value="Unassembled WGS sequence"/>
</dbReference>
<name>A0A1I3ZNV9_9PROT</name>
<protein>
    <submittedName>
        <fullName evidence="2">Type VI secretion system protein ImpH</fullName>
    </submittedName>
</protein>
<dbReference type="NCBIfam" id="TIGR03347">
    <property type="entry name" value="VI_chp_1"/>
    <property type="match status" value="1"/>
</dbReference>
<dbReference type="EMBL" id="FOSQ01000002">
    <property type="protein sequence ID" value="SFK45610.1"/>
    <property type="molecule type" value="Genomic_DNA"/>
</dbReference>
<dbReference type="PANTHER" id="PTHR35564">
    <property type="match status" value="1"/>
</dbReference>
<dbReference type="RefSeq" id="WP_175533846.1">
    <property type="nucleotide sequence ID" value="NZ_FOSQ01000002.1"/>
</dbReference>
<proteinExistence type="predicted"/>